<keyword evidence="1" id="KW-1133">Transmembrane helix</keyword>
<dbReference type="EMBL" id="LC625835">
    <property type="protein sequence ID" value="BCU02966.1"/>
    <property type="molecule type" value="Genomic_DNA"/>
</dbReference>
<sequence length="80" mass="9179">MVFLGKKKLFGFSSFPPFFFRLRQAARGGPSALRHFSFSSLFVSFFYRVFLASALLGGLARAKDFFFSFLRRHVAMIAVR</sequence>
<keyword evidence="1" id="KW-0472">Membrane</keyword>
<feature type="transmembrane region" description="Helical" evidence="1">
    <location>
        <begin position="41"/>
        <end position="62"/>
    </location>
</feature>
<evidence type="ECO:0000313" key="3">
    <source>
        <dbReference type="Proteomes" id="UP001253637"/>
    </source>
</evidence>
<organism evidence="2 3">
    <name type="scientific">Pandoravirus japonicus</name>
    <dbReference type="NCBI Taxonomy" id="2823154"/>
    <lineage>
        <taxon>Viruses</taxon>
        <taxon>Pandoravirus</taxon>
    </lineage>
</organism>
<proteinExistence type="predicted"/>
<reference evidence="2" key="1">
    <citation type="submission" date="2021-04" db="EMBL/GenBank/DDBJ databases">
        <title>Draft Genome Sequence of Pandoravirus japonicus, Isolated from the Sabaishi River of Niigata, Japan.</title>
        <authorList>
            <person name="Hosokawa N."/>
            <person name="Takahashi H."/>
            <person name="Aoki K."/>
            <person name="Takemura M."/>
        </authorList>
    </citation>
    <scope>NUCLEOTIDE SEQUENCE</scope>
</reference>
<accession>A0A811BPP9</accession>
<evidence type="ECO:0000256" key="1">
    <source>
        <dbReference type="SAM" id="Phobius"/>
    </source>
</evidence>
<keyword evidence="1" id="KW-0812">Transmembrane</keyword>
<protein>
    <recommendedName>
        <fullName evidence="4">Transmembrane protein</fullName>
    </recommendedName>
</protein>
<name>A0A811BPP9_9VIRU</name>
<evidence type="ECO:0000313" key="2">
    <source>
        <dbReference type="EMBL" id="BCU02966.1"/>
    </source>
</evidence>
<evidence type="ECO:0008006" key="4">
    <source>
        <dbReference type="Google" id="ProtNLM"/>
    </source>
</evidence>
<dbReference type="Proteomes" id="UP001253637">
    <property type="component" value="Segment"/>
</dbReference>